<dbReference type="RefSeq" id="WP_006068190.1">
    <property type="nucleotide sequence ID" value="NZ_AOHY01000059.1"/>
</dbReference>
<dbReference type="SUPFAM" id="SSF52317">
    <property type="entry name" value="Class I glutamine amidotransferase-like"/>
    <property type="match status" value="1"/>
</dbReference>
<dbReference type="AlphaFoldDB" id="L9W303"/>
<gene>
    <name evidence="2" type="ORF">C494_20438</name>
</gene>
<keyword evidence="3" id="KW-1185">Reference proteome</keyword>
<dbReference type="InterPro" id="IPR025646">
    <property type="entry name" value="DUF4350"/>
</dbReference>
<organism evidence="2 3">
    <name type="scientific">Natronorubrum bangense JCM 10635</name>
    <dbReference type="NCBI Taxonomy" id="1227500"/>
    <lineage>
        <taxon>Archaea</taxon>
        <taxon>Methanobacteriati</taxon>
        <taxon>Methanobacteriota</taxon>
        <taxon>Stenosarchaea group</taxon>
        <taxon>Halobacteria</taxon>
        <taxon>Halobacteriales</taxon>
        <taxon>Natrialbaceae</taxon>
        <taxon>Natronorubrum</taxon>
    </lineage>
</organism>
<dbReference type="PATRIC" id="fig|1227500.6.peg.4129"/>
<sequence length="372" mass="40179">MNPLEWIQDDAGVDWPRMLLVALSVTVLVAVFVAAATSAAAFGPYNPSWDGTSELRDDVESEPGVESELIRETDRYDAYDANETVAFVVAPDKQYTGDDAERVQRFVENGGTLVVLENFGTSGNELLATVGAETRADGVLLRDEQEYYRGPTMPIATGVENHTLTEGVDQLTLNYASALEPGDATVLVRTSEYAYRDINQDGELSGDEELAASPVATVENVSDGQVVAVGDPSIAVNAMINEPDNAVFLQGLYADADHVLIDLSHGEELPPLASATLTVRGSPLLQLLIGGLGIGAIVLGSRGNVRSAFRRVRTAVSGHKSADGPDAKSVFEIDTEQRAELLRERYPDWDEQRIQRVMAAFKRHGSKRGDDE</sequence>
<protein>
    <recommendedName>
        <fullName evidence="1">DUF4350 domain-containing protein</fullName>
    </recommendedName>
</protein>
<accession>L9W303</accession>
<dbReference type="Pfam" id="PF14258">
    <property type="entry name" value="DUF4350"/>
    <property type="match status" value="1"/>
</dbReference>
<dbReference type="InterPro" id="IPR029062">
    <property type="entry name" value="Class_I_gatase-like"/>
</dbReference>
<dbReference type="Proteomes" id="UP000011690">
    <property type="component" value="Unassembled WGS sequence"/>
</dbReference>
<dbReference type="eggNOG" id="arCOG01314">
    <property type="taxonomic scope" value="Archaea"/>
</dbReference>
<feature type="domain" description="DUF4350" evidence="1">
    <location>
        <begin position="44"/>
        <end position="252"/>
    </location>
</feature>
<dbReference type="OrthoDB" id="372296at2157"/>
<name>L9W303_9EURY</name>
<evidence type="ECO:0000313" key="3">
    <source>
        <dbReference type="Proteomes" id="UP000011690"/>
    </source>
</evidence>
<dbReference type="Gene3D" id="3.40.50.880">
    <property type="match status" value="1"/>
</dbReference>
<comment type="caution">
    <text evidence="2">The sequence shown here is derived from an EMBL/GenBank/DDBJ whole genome shotgun (WGS) entry which is preliminary data.</text>
</comment>
<proteinExistence type="predicted"/>
<dbReference type="STRING" id="1227500.C494_20438"/>
<evidence type="ECO:0000259" key="1">
    <source>
        <dbReference type="Pfam" id="PF14258"/>
    </source>
</evidence>
<dbReference type="EMBL" id="AOHY01000059">
    <property type="protein sequence ID" value="ELY42708.1"/>
    <property type="molecule type" value="Genomic_DNA"/>
</dbReference>
<evidence type="ECO:0000313" key="2">
    <source>
        <dbReference type="EMBL" id="ELY42708.1"/>
    </source>
</evidence>
<reference evidence="2 3" key="1">
    <citation type="journal article" date="2014" name="PLoS Genet.">
        <title>Phylogenetically driven sequencing of extremely halophilic archaea reveals strategies for static and dynamic osmo-response.</title>
        <authorList>
            <person name="Becker E.A."/>
            <person name="Seitzer P.M."/>
            <person name="Tritt A."/>
            <person name="Larsen D."/>
            <person name="Krusor M."/>
            <person name="Yao A.I."/>
            <person name="Wu D."/>
            <person name="Madern D."/>
            <person name="Eisen J.A."/>
            <person name="Darling A.E."/>
            <person name="Facciotti M.T."/>
        </authorList>
    </citation>
    <scope>NUCLEOTIDE SEQUENCE [LARGE SCALE GENOMIC DNA]</scope>
    <source>
        <strain evidence="2 3">JCM 10635</strain>
    </source>
</reference>